<feature type="region of interest" description="Disordered" evidence="1">
    <location>
        <begin position="1"/>
        <end position="27"/>
    </location>
</feature>
<organism evidence="3 4">
    <name type="scientific">Phyllosticta capitalensis</name>
    <dbReference type="NCBI Taxonomy" id="121624"/>
    <lineage>
        <taxon>Eukaryota</taxon>
        <taxon>Fungi</taxon>
        <taxon>Dikarya</taxon>
        <taxon>Ascomycota</taxon>
        <taxon>Pezizomycotina</taxon>
        <taxon>Dothideomycetes</taxon>
        <taxon>Dothideomycetes incertae sedis</taxon>
        <taxon>Botryosphaeriales</taxon>
        <taxon>Phyllostictaceae</taxon>
        <taxon>Phyllosticta</taxon>
    </lineage>
</organism>
<reference evidence="3 4" key="1">
    <citation type="submission" date="2024-04" db="EMBL/GenBank/DDBJ databases">
        <title>Phyllosticta paracitricarpa is synonymous to the EU quarantine fungus P. citricarpa based on phylogenomic analyses.</title>
        <authorList>
            <consortium name="Lawrence Berkeley National Laboratory"/>
            <person name="Van Ingen-Buijs V.A."/>
            <person name="Van Westerhoven A.C."/>
            <person name="Haridas S."/>
            <person name="Skiadas P."/>
            <person name="Martin F."/>
            <person name="Groenewald J.Z."/>
            <person name="Crous P.W."/>
            <person name="Seidl M.F."/>
        </authorList>
    </citation>
    <scope>NUCLEOTIDE SEQUENCE [LARGE SCALE GENOMIC DNA]</scope>
    <source>
        <strain evidence="3 4">CBS 123374</strain>
    </source>
</reference>
<dbReference type="CDD" id="cd18186">
    <property type="entry name" value="BTB_POZ_ZBTB_KLHL-like"/>
    <property type="match status" value="1"/>
</dbReference>
<dbReference type="InterPro" id="IPR011333">
    <property type="entry name" value="SKP1/BTB/POZ_sf"/>
</dbReference>
<protein>
    <recommendedName>
        <fullName evidence="2">BTB domain-containing protein</fullName>
    </recommendedName>
</protein>
<accession>A0ABR1Z0W5</accession>
<evidence type="ECO:0000256" key="1">
    <source>
        <dbReference type="SAM" id="MobiDB-lite"/>
    </source>
</evidence>
<dbReference type="Proteomes" id="UP001492380">
    <property type="component" value="Unassembled WGS sequence"/>
</dbReference>
<evidence type="ECO:0000259" key="2">
    <source>
        <dbReference type="PROSITE" id="PS50097"/>
    </source>
</evidence>
<dbReference type="PANTHER" id="PTHR47843">
    <property type="entry name" value="BTB DOMAIN-CONTAINING PROTEIN-RELATED"/>
    <property type="match status" value="1"/>
</dbReference>
<dbReference type="SUPFAM" id="SSF54695">
    <property type="entry name" value="POZ domain"/>
    <property type="match status" value="1"/>
</dbReference>
<sequence length="245" mass="27840">MSKIAGSSSSNRSSGSGTTMDDEKPPKLDLIESKFSDALRSRTIKIISLQGHEFFIHEELLCRESEKFKKQLRGDFKEAQTGVIPDVEEPPELLGIFFEYLYREGWVMNPDIKYTSQYPLLVRLYCMGERLCAESSKEAVLWKFETTLGQRGLSDDEIVDMLAVVHTELPPRKRKDYPLRCLVLWYVAAGITRLKDFPLFRSLVSEQHPELGAQLLLLAGNSGSARPSYGAKKPEPKFQDEVDFV</sequence>
<feature type="compositionally biased region" description="Low complexity" evidence="1">
    <location>
        <begin position="1"/>
        <end position="17"/>
    </location>
</feature>
<feature type="compositionally biased region" description="Basic and acidic residues" evidence="1">
    <location>
        <begin position="232"/>
        <end position="245"/>
    </location>
</feature>
<evidence type="ECO:0000313" key="3">
    <source>
        <dbReference type="EMBL" id="KAK8244610.1"/>
    </source>
</evidence>
<dbReference type="InterPro" id="IPR000210">
    <property type="entry name" value="BTB/POZ_dom"/>
</dbReference>
<evidence type="ECO:0000313" key="4">
    <source>
        <dbReference type="Proteomes" id="UP001492380"/>
    </source>
</evidence>
<gene>
    <name evidence="3" type="ORF">HDK90DRAFT_508301</name>
</gene>
<name>A0ABR1Z0W5_9PEZI</name>
<dbReference type="PROSITE" id="PS50097">
    <property type="entry name" value="BTB"/>
    <property type="match status" value="1"/>
</dbReference>
<dbReference type="Gene3D" id="3.30.710.10">
    <property type="entry name" value="Potassium Channel Kv1.1, Chain A"/>
    <property type="match status" value="1"/>
</dbReference>
<feature type="region of interest" description="Disordered" evidence="1">
    <location>
        <begin position="224"/>
        <end position="245"/>
    </location>
</feature>
<comment type="caution">
    <text evidence="3">The sequence shown here is derived from an EMBL/GenBank/DDBJ whole genome shotgun (WGS) entry which is preliminary data.</text>
</comment>
<dbReference type="EMBL" id="JBBWRZ010000002">
    <property type="protein sequence ID" value="KAK8244610.1"/>
    <property type="molecule type" value="Genomic_DNA"/>
</dbReference>
<proteinExistence type="predicted"/>
<keyword evidence="4" id="KW-1185">Reference proteome</keyword>
<feature type="domain" description="BTB" evidence="2">
    <location>
        <begin position="46"/>
        <end position="110"/>
    </location>
</feature>